<dbReference type="GO" id="GO:0004197">
    <property type="term" value="F:cysteine-type endopeptidase activity"/>
    <property type="evidence" value="ECO:0007669"/>
    <property type="project" value="InterPro"/>
</dbReference>
<sequence>CGWSAFKGFANCCRSCKGPEGPHSHDCAEKNQRLRQACRAGCGRPAFEPHPTCCTRCQGLGSSHTQDCAEKCRAAPVVLDGYAVPAAGGYGGHVAPGRIVDPGAGGYGGHVVPGHVASGGGGYGDHAVAGAAERVRPSGRRRAVLIGVNYRGTRAELRGCHSDVDNIGRLLVERFGWQESCLRRLADDGRQEAPTRRNIEHALHWLVEGARPGDVFFFHFSGHGSQSPDPNGYEDTGMNQTILPVDFQHAGMLTDDQVSEIIVKPLPPGTRLTALLDCCHSGTCLDLPFKLSKSQGWREETNPFHSPGDVQMFSGCTDEGTS</sequence>
<dbReference type="Gene3D" id="3.40.50.12660">
    <property type="match status" value="1"/>
</dbReference>
<feature type="domain" description="Peptidase C14 caspase" evidence="2">
    <location>
        <begin position="140"/>
        <end position="322"/>
    </location>
</feature>
<protein>
    <recommendedName>
        <fullName evidence="2">Peptidase C14 caspase domain-containing protein</fullName>
    </recommendedName>
</protein>
<dbReference type="AlphaFoldDB" id="A0A813ILT3"/>
<dbReference type="PANTHER" id="PTHR48104">
    <property type="entry name" value="METACASPASE-4"/>
    <property type="match status" value="1"/>
</dbReference>
<dbReference type="PANTHER" id="PTHR48104:SF30">
    <property type="entry name" value="METACASPASE-1"/>
    <property type="match status" value="1"/>
</dbReference>
<dbReference type="InterPro" id="IPR050452">
    <property type="entry name" value="Metacaspase"/>
</dbReference>
<dbReference type="GO" id="GO:0006508">
    <property type="term" value="P:proteolysis"/>
    <property type="evidence" value="ECO:0007669"/>
    <property type="project" value="InterPro"/>
</dbReference>
<dbReference type="SUPFAM" id="SSF52129">
    <property type="entry name" value="Caspase-like"/>
    <property type="match status" value="1"/>
</dbReference>
<evidence type="ECO:0000259" key="2">
    <source>
        <dbReference type="Pfam" id="PF00656"/>
    </source>
</evidence>
<organism evidence="3 4">
    <name type="scientific">Polarella glacialis</name>
    <name type="common">Dinoflagellate</name>
    <dbReference type="NCBI Taxonomy" id="89957"/>
    <lineage>
        <taxon>Eukaryota</taxon>
        <taxon>Sar</taxon>
        <taxon>Alveolata</taxon>
        <taxon>Dinophyceae</taxon>
        <taxon>Suessiales</taxon>
        <taxon>Suessiaceae</taxon>
        <taxon>Polarella</taxon>
    </lineage>
</organism>
<dbReference type="InterPro" id="IPR029030">
    <property type="entry name" value="Caspase-like_dom_sf"/>
</dbReference>
<dbReference type="InterPro" id="IPR011600">
    <property type="entry name" value="Pept_C14_caspase"/>
</dbReference>
<evidence type="ECO:0000256" key="1">
    <source>
        <dbReference type="ARBA" id="ARBA00009005"/>
    </source>
</evidence>
<feature type="non-terminal residue" evidence="3">
    <location>
        <position position="322"/>
    </location>
</feature>
<evidence type="ECO:0000313" key="4">
    <source>
        <dbReference type="Proteomes" id="UP000626109"/>
    </source>
</evidence>
<dbReference type="Pfam" id="PF00656">
    <property type="entry name" value="Peptidase_C14"/>
    <property type="match status" value="1"/>
</dbReference>
<comment type="similarity">
    <text evidence="1">Belongs to the peptidase C14B family.</text>
</comment>
<reference evidence="3" key="1">
    <citation type="submission" date="2021-02" db="EMBL/GenBank/DDBJ databases">
        <authorList>
            <person name="Dougan E. K."/>
            <person name="Rhodes N."/>
            <person name="Thang M."/>
            <person name="Chan C."/>
        </authorList>
    </citation>
    <scope>NUCLEOTIDE SEQUENCE</scope>
</reference>
<evidence type="ECO:0000313" key="3">
    <source>
        <dbReference type="EMBL" id="CAE8652612.1"/>
    </source>
</evidence>
<feature type="non-terminal residue" evidence="3">
    <location>
        <position position="1"/>
    </location>
</feature>
<comment type="caution">
    <text evidence="3">The sequence shown here is derived from an EMBL/GenBank/DDBJ whole genome shotgun (WGS) entry which is preliminary data.</text>
</comment>
<accession>A0A813ILT3</accession>
<dbReference type="GO" id="GO:0005737">
    <property type="term" value="C:cytoplasm"/>
    <property type="evidence" value="ECO:0007669"/>
    <property type="project" value="TreeGrafter"/>
</dbReference>
<dbReference type="Proteomes" id="UP000626109">
    <property type="component" value="Unassembled WGS sequence"/>
</dbReference>
<gene>
    <name evidence="3" type="ORF">PGLA2088_LOCUS9830</name>
</gene>
<proteinExistence type="inferred from homology"/>
<name>A0A813ILT3_POLGL</name>
<dbReference type="EMBL" id="CAJNNW010010966">
    <property type="protein sequence ID" value="CAE8652612.1"/>
    <property type="molecule type" value="Genomic_DNA"/>
</dbReference>